<dbReference type="KEGG" id="ure:UREG_06317"/>
<dbReference type="AlphaFoldDB" id="C4JXE4"/>
<dbReference type="OrthoDB" id="5414271at2759"/>
<evidence type="ECO:0000313" key="2">
    <source>
        <dbReference type="Proteomes" id="UP000002058"/>
    </source>
</evidence>
<name>C4JXE4_UNCRE</name>
<dbReference type="HOGENOM" id="CLU_565158_0_0_1"/>
<dbReference type="STRING" id="336963.C4JXE4"/>
<dbReference type="RefSeq" id="XP_002583350.1">
    <property type="nucleotide sequence ID" value="XM_002583304.1"/>
</dbReference>
<dbReference type="EMBL" id="CH476618">
    <property type="protein sequence ID" value="EEP81452.1"/>
    <property type="molecule type" value="Genomic_DNA"/>
</dbReference>
<reference evidence="2" key="1">
    <citation type="journal article" date="2009" name="Genome Res.">
        <title>Comparative genomic analyses of the human fungal pathogens Coccidioides and their relatives.</title>
        <authorList>
            <person name="Sharpton T.J."/>
            <person name="Stajich J.E."/>
            <person name="Rounsley S.D."/>
            <person name="Gardner M.J."/>
            <person name="Wortman J.R."/>
            <person name="Jordar V.S."/>
            <person name="Maiti R."/>
            <person name="Kodira C.D."/>
            <person name="Neafsey D.E."/>
            <person name="Zeng Q."/>
            <person name="Hung C.-Y."/>
            <person name="McMahan C."/>
            <person name="Muszewska A."/>
            <person name="Grynberg M."/>
            <person name="Mandel M.A."/>
            <person name="Kellner E.M."/>
            <person name="Barker B.M."/>
            <person name="Galgiani J.N."/>
            <person name="Orbach M.J."/>
            <person name="Kirkland T.N."/>
            <person name="Cole G.T."/>
            <person name="Henn M.R."/>
            <person name="Birren B.W."/>
            <person name="Taylor J.W."/>
        </authorList>
    </citation>
    <scope>NUCLEOTIDE SEQUENCE [LARGE SCALE GENOMIC DNA]</scope>
    <source>
        <strain evidence="2">UAMH 1704</strain>
    </source>
</reference>
<protein>
    <submittedName>
        <fullName evidence="1">Uncharacterized protein</fullName>
    </submittedName>
</protein>
<keyword evidence="2" id="KW-1185">Reference proteome</keyword>
<dbReference type="GeneID" id="8442185"/>
<sequence>MDISQTVASWLSLAATVIGLGSIVTQFGSFIDETDPFHSLRDERQLGRWMLRQSHIPWYRIIKPPPVGPIVAASFPQGFCGRKVVYVTRLPRRQPSGKAAWAVLLAVILPSPIIPGQQTKPLLSTPFTEDAEKRGQIVTIKSESPAAISNDPWNDLPLRPLIKHKLHTCVNISRRTLIAAFCITNARPVFRHSGAAGFRAAYASYCGQWHVDWPLGDAAVVHFAPHDSHGLSKDVYPPTFERRVDKCIQMLAGVVDAPAPTFFKCAFPGRKAAGIWILQYHVRGYGGAHGSRHLYHIMGGEVHDIDFLFMKRLENEPEGSEDMVVLRLPSKESGNPDVILYVPETEAAALDKALDCLPWSPLSWSIHRGLRDILVAFAKERMDRNRDRLAESLRYTVATWPERLAARGWDDQFVRGPMADMAASAVRAGSGNAGDITRIVTDIATALWNGATAALDETTFWRSQPGQDSPALSPMDVAALVKCFILEWSNELDYQIYHDLPLEMYLG</sequence>
<evidence type="ECO:0000313" key="1">
    <source>
        <dbReference type="EMBL" id="EEP81452.1"/>
    </source>
</evidence>
<proteinExistence type="predicted"/>
<accession>C4JXE4</accession>
<dbReference type="OMA" id="AHDSHTL"/>
<organism evidence="1 2">
    <name type="scientific">Uncinocarpus reesii (strain UAMH 1704)</name>
    <dbReference type="NCBI Taxonomy" id="336963"/>
    <lineage>
        <taxon>Eukaryota</taxon>
        <taxon>Fungi</taxon>
        <taxon>Dikarya</taxon>
        <taxon>Ascomycota</taxon>
        <taxon>Pezizomycotina</taxon>
        <taxon>Eurotiomycetes</taxon>
        <taxon>Eurotiomycetidae</taxon>
        <taxon>Onygenales</taxon>
        <taxon>Onygenaceae</taxon>
        <taxon>Uncinocarpus</taxon>
    </lineage>
</organism>
<gene>
    <name evidence="1" type="ORF">UREG_06317</name>
</gene>
<dbReference type="Proteomes" id="UP000002058">
    <property type="component" value="Unassembled WGS sequence"/>
</dbReference>
<dbReference type="InParanoid" id="C4JXE4"/>
<dbReference type="VEuPathDB" id="FungiDB:UREG_06317"/>
<dbReference type="eggNOG" id="ENOG502SIU2">
    <property type="taxonomic scope" value="Eukaryota"/>
</dbReference>